<dbReference type="InterPro" id="IPR036250">
    <property type="entry name" value="AcylCo_DH-like_C"/>
</dbReference>
<reference evidence="6" key="1">
    <citation type="submission" date="2017-06" db="EMBL/GenBank/DDBJ databases">
        <authorList>
            <person name="Varghese N."/>
            <person name="Submissions S."/>
        </authorList>
    </citation>
    <scope>NUCLEOTIDE SEQUENCE [LARGE SCALE GENOMIC DNA]</scope>
    <source>
        <strain evidence="6">Ca-68</strain>
    </source>
</reference>
<dbReference type="AlphaFoldDB" id="A0A238ZKW1"/>
<dbReference type="Gene3D" id="1.10.540.10">
    <property type="entry name" value="Acyl-CoA dehydrogenase/oxidase, N-terminal domain"/>
    <property type="match status" value="1"/>
</dbReference>
<dbReference type="RefSeq" id="WP_089375432.1">
    <property type="nucleotide sequence ID" value="NZ_FZOA01000005.1"/>
</dbReference>
<dbReference type="PIRSF" id="PIRSF016578">
    <property type="entry name" value="HsaA"/>
    <property type="match status" value="1"/>
</dbReference>
<dbReference type="Gene3D" id="2.40.110.10">
    <property type="entry name" value="Butyryl-CoA Dehydrogenase, subunit A, domain 2"/>
    <property type="match status" value="1"/>
</dbReference>
<dbReference type="PANTHER" id="PTHR43884">
    <property type="entry name" value="ACYL-COA DEHYDROGENASE"/>
    <property type="match status" value="1"/>
</dbReference>
<dbReference type="InterPro" id="IPR046373">
    <property type="entry name" value="Acyl-CoA_Oxase/DH_mid-dom_sf"/>
</dbReference>
<dbReference type="SUPFAM" id="SSF47203">
    <property type="entry name" value="Acyl-CoA dehydrogenase C-terminal domain-like"/>
    <property type="match status" value="1"/>
</dbReference>
<evidence type="ECO:0000313" key="5">
    <source>
        <dbReference type="EMBL" id="SNR83701.1"/>
    </source>
</evidence>
<dbReference type="OrthoDB" id="571684at2"/>
<keyword evidence="6" id="KW-1185">Reference proteome</keyword>
<evidence type="ECO:0000313" key="6">
    <source>
        <dbReference type="Proteomes" id="UP000198305"/>
    </source>
</evidence>
<organism evidence="5 6">
    <name type="scientific">Methylobacillus rhizosphaerae</name>
    <dbReference type="NCBI Taxonomy" id="551994"/>
    <lineage>
        <taxon>Bacteria</taxon>
        <taxon>Pseudomonadati</taxon>
        <taxon>Pseudomonadota</taxon>
        <taxon>Betaproteobacteria</taxon>
        <taxon>Nitrosomonadales</taxon>
        <taxon>Methylophilaceae</taxon>
        <taxon>Methylobacillus</taxon>
    </lineage>
</organism>
<gene>
    <name evidence="5" type="ORF">SAMN05192560_1313</name>
</gene>
<feature type="domain" description="Acyl-CoA dehydrogenase C-terminal" evidence="4">
    <location>
        <begin position="245"/>
        <end position="377"/>
    </location>
</feature>
<dbReference type="GO" id="GO:0050660">
    <property type="term" value="F:flavin adenine dinucleotide binding"/>
    <property type="evidence" value="ECO:0007669"/>
    <property type="project" value="InterPro"/>
</dbReference>
<name>A0A238ZKW1_9PROT</name>
<keyword evidence="2" id="KW-0560">Oxidoreductase</keyword>
<dbReference type="Pfam" id="PF08028">
    <property type="entry name" value="Acyl-CoA_dh_2"/>
    <property type="match status" value="1"/>
</dbReference>
<dbReference type="PANTHER" id="PTHR43884:SF12">
    <property type="entry name" value="ISOVALERYL-COA DEHYDROGENASE, MITOCHONDRIAL-RELATED"/>
    <property type="match status" value="1"/>
</dbReference>
<dbReference type="InterPro" id="IPR013786">
    <property type="entry name" value="AcylCoA_DH/ox_N"/>
</dbReference>
<protein>
    <submittedName>
        <fullName evidence="5">Acyl-CoA dehydrogenase</fullName>
    </submittedName>
</protein>
<dbReference type="Proteomes" id="UP000198305">
    <property type="component" value="Unassembled WGS sequence"/>
</dbReference>
<evidence type="ECO:0000259" key="3">
    <source>
        <dbReference type="Pfam" id="PF02771"/>
    </source>
</evidence>
<sequence length="402" mass="45059">MAISISVPEAANPADTLKSSLEIARELAAEFRLTAVERDQAGGTPKIERDLIRNSGLLALSIPGTEGGLGANWQETMQIVREFARVDSSIAHVFAFHHLMLATLRMFGRPDQWQPWFRHTARLNWFWGNALNPLDARTTSRQVKHWHEFSGKKSFCSGAMDSEMLIVSAYAQDTKELLIAALPTARTGINVLQDWHNIGQRQTDSGSVNFERVRVEKDDLLQEPGPLSTPFSCLRPLLAQLILTNIYLGIAEGAFEDARHYTLNEARAWHLSGVALPEDDPYTLAHYGEFWASLQSARALTNLAAAQFDAAWEQQASLSEEARGKVAIEIGAAKVVTTRIGLDITSRMFEVAGSRATHAGLRLDRHWRNLRTHTLHDPVDYKIKELGEWALKYQYPRPSFYS</sequence>
<evidence type="ECO:0000259" key="4">
    <source>
        <dbReference type="Pfam" id="PF08028"/>
    </source>
</evidence>
<dbReference type="InterPro" id="IPR009100">
    <property type="entry name" value="AcylCoA_DH/oxidase_NM_dom_sf"/>
</dbReference>
<keyword evidence="1" id="KW-0285">Flavoprotein</keyword>
<dbReference type="Gene3D" id="1.20.140.10">
    <property type="entry name" value="Butyryl-CoA Dehydrogenase, subunit A, domain 3"/>
    <property type="match status" value="1"/>
</dbReference>
<proteinExistence type="predicted"/>
<dbReference type="InterPro" id="IPR013107">
    <property type="entry name" value="Acyl-CoA_DH_C"/>
</dbReference>
<evidence type="ECO:0000256" key="2">
    <source>
        <dbReference type="ARBA" id="ARBA00023002"/>
    </source>
</evidence>
<dbReference type="Pfam" id="PF02771">
    <property type="entry name" value="Acyl-CoA_dh_N"/>
    <property type="match status" value="1"/>
</dbReference>
<dbReference type="InterPro" id="IPR037069">
    <property type="entry name" value="AcylCoA_DH/ox_N_sf"/>
</dbReference>
<accession>A0A238ZKW1</accession>
<dbReference type="SUPFAM" id="SSF56645">
    <property type="entry name" value="Acyl-CoA dehydrogenase NM domain-like"/>
    <property type="match status" value="1"/>
</dbReference>
<evidence type="ECO:0000256" key="1">
    <source>
        <dbReference type="ARBA" id="ARBA00022630"/>
    </source>
</evidence>
<dbReference type="GO" id="GO:0006552">
    <property type="term" value="P:L-leucine catabolic process"/>
    <property type="evidence" value="ECO:0007669"/>
    <property type="project" value="TreeGrafter"/>
</dbReference>
<feature type="domain" description="Acyl-CoA dehydrogenase/oxidase N-terminal" evidence="3">
    <location>
        <begin position="24"/>
        <end position="121"/>
    </location>
</feature>
<dbReference type="FunFam" id="2.40.110.10:FF:000020">
    <property type="entry name" value="Putative acyl-CoA dehydrogenase YdbM"/>
    <property type="match status" value="1"/>
</dbReference>
<dbReference type="EMBL" id="FZOA01000005">
    <property type="protein sequence ID" value="SNR83701.1"/>
    <property type="molecule type" value="Genomic_DNA"/>
</dbReference>
<dbReference type="GO" id="GO:0008470">
    <property type="term" value="F:3-methylbutanoyl-CoA dehydrogenase activity"/>
    <property type="evidence" value="ECO:0007669"/>
    <property type="project" value="TreeGrafter"/>
</dbReference>